<feature type="signal peptide" evidence="12">
    <location>
        <begin position="1"/>
        <end position="23"/>
    </location>
</feature>
<evidence type="ECO:0000313" key="15">
    <source>
        <dbReference type="Proteomes" id="UP000217265"/>
    </source>
</evidence>
<evidence type="ECO:0000256" key="7">
    <source>
        <dbReference type="ARBA" id="ARBA00023284"/>
    </source>
</evidence>
<accession>A0A290QLI5</accession>
<evidence type="ECO:0000256" key="10">
    <source>
        <dbReference type="ARBA" id="ARBA00042639"/>
    </source>
</evidence>
<organism evidence="14 15">
    <name type="scientific">Nibricoccus aquaticus</name>
    <dbReference type="NCBI Taxonomy" id="2576891"/>
    <lineage>
        <taxon>Bacteria</taxon>
        <taxon>Pseudomonadati</taxon>
        <taxon>Verrucomicrobiota</taxon>
        <taxon>Opitutia</taxon>
        <taxon>Opitutales</taxon>
        <taxon>Opitutaceae</taxon>
        <taxon>Nibricoccus</taxon>
    </lineage>
</organism>
<keyword evidence="5" id="KW-0560">Oxidoreductase</keyword>
<dbReference type="PANTHER" id="PTHR42801:SF7">
    <property type="entry name" value="SLL1159 PROTEIN"/>
    <property type="match status" value="1"/>
</dbReference>
<protein>
    <recommendedName>
        <fullName evidence="2">thioredoxin-dependent peroxiredoxin</fullName>
        <ecNumber evidence="2">1.11.1.24</ecNumber>
    </recommendedName>
    <alternativeName>
        <fullName evidence="8">Thioredoxin peroxidase</fullName>
    </alternativeName>
    <alternativeName>
        <fullName evidence="10">Thioredoxin-dependent peroxiredoxin Bcp</fullName>
    </alternativeName>
</protein>
<dbReference type="AlphaFoldDB" id="A0A290QLI5"/>
<comment type="catalytic activity">
    <reaction evidence="11">
        <text>a hydroperoxide + [thioredoxin]-dithiol = an alcohol + [thioredoxin]-disulfide + H2O</text>
        <dbReference type="Rhea" id="RHEA:62620"/>
        <dbReference type="Rhea" id="RHEA-COMP:10698"/>
        <dbReference type="Rhea" id="RHEA-COMP:10700"/>
        <dbReference type="ChEBI" id="CHEBI:15377"/>
        <dbReference type="ChEBI" id="CHEBI:29950"/>
        <dbReference type="ChEBI" id="CHEBI:30879"/>
        <dbReference type="ChEBI" id="CHEBI:35924"/>
        <dbReference type="ChEBI" id="CHEBI:50058"/>
        <dbReference type="EC" id="1.11.1.24"/>
    </reaction>
</comment>
<dbReference type="EMBL" id="CP023344">
    <property type="protein sequence ID" value="ATC64872.1"/>
    <property type="molecule type" value="Genomic_DNA"/>
</dbReference>
<dbReference type="PROSITE" id="PS51352">
    <property type="entry name" value="THIOREDOXIN_2"/>
    <property type="match status" value="1"/>
</dbReference>
<dbReference type="Pfam" id="PF00578">
    <property type="entry name" value="AhpC-TSA"/>
    <property type="match status" value="1"/>
</dbReference>
<dbReference type="CDD" id="cd02970">
    <property type="entry name" value="PRX_like2"/>
    <property type="match status" value="1"/>
</dbReference>
<evidence type="ECO:0000256" key="4">
    <source>
        <dbReference type="ARBA" id="ARBA00022862"/>
    </source>
</evidence>
<dbReference type="InterPro" id="IPR036249">
    <property type="entry name" value="Thioredoxin-like_sf"/>
</dbReference>
<keyword evidence="7" id="KW-0676">Redox-active center</keyword>
<evidence type="ECO:0000256" key="9">
    <source>
        <dbReference type="ARBA" id="ARBA00038489"/>
    </source>
</evidence>
<evidence type="ECO:0000256" key="5">
    <source>
        <dbReference type="ARBA" id="ARBA00023002"/>
    </source>
</evidence>
<evidence type="ECO:0000256" key="3">
    <source>
        <dbReference type="ARBA" id="ARBA00022559"/>
    </source>
</evidence>
<dbReference type="Proteomes" id="UP000217265">
    <property type="component" value="Chromosome"/>
</dbReference>
<evidence type="ECO:0000256" key="11">
    <source>
        <dbReference type="ARBA" id="ARBA00049091"/>
    </source>
</evidence>
<keyword evidence="3" id="KW-0575">Peroxidase</keyword>
<feature type="chain" id="PRO_5012922717" description="thioredoxin-dependent peroxiredoxin" evidence="12">
    <location>
        <begin position="24"/>
        <end position="205"/>
    </location>
</feature>
<dbReference type="GO" id="GO:0005737">
    <property type="term" value="C:cytoplasm"/>
    <property type="evidence" value="ECO:0007669"/>
    <property type="project" value="TreeGrafter"/>
</dbReference>
<comment type="similarity">
    <text evidence="9">Belongs to the peroxiredoxin family. BCP/PrxQ subfamily.</text>
</comment>
<keyword evidence="6" id="KW-1015">Disulfide bond</keyword>
<dbReference type="InterPro" id="IPR000866">
    <property type="entry name" value="AhpC/TSA"/>
</dbReference>
<sequence length="205" mass="22146">MRLLNRLLILATFTAVTFSTLSAAYPTAPLAVGQSIPAANLRTDKGDAITLKSAIVKPTVLIFYRGGWCPYCNRQLSALATIEADILAAGFQLIALSPDVPAKLREKPAMEKTNYTLLSDSAMEAAQGFGIAFKVEDELVAKYKNSYKIDLEAASGSTHHLLPHPAVFIVDATGVIRFAHVNTDYKVRLEPEKILAAIKEVSAAK</sequence>
<name>A0A290QLI5_9BACT</name>
<evidence type="ECO:0000256" key="6">
    <source>
        <dbReference type="ARBA" id="ARBA00023157"/>
    </source>
</evidence>
<reference evidence="14 15" key="1">
    <citation type="submission" date="2017-09" db="EMBL/GenBank/DDBJ databases">
        <title>Complete genome sequence of Verrucomicrobial strain HZ-65, isolated from freshwater.</title>
        <authorList>
            <person name="Choi A."/>
        </authorList>
    </citation>
    <scope>NUCLEOTIDE SEQUENCE [LARGE SCALE GENOMIC DNA]</scope>
    <source>
        <strain evidence="14 15">HZ-65</strain>
    </source>
</reference>
<keyword evidence="15" id="KW-1185">Reference proteome</keyword>
<dbReference type="SUPFAM" id="SSF52833">
    <property type="entry name" value="Thioredoxin-like"/>
    <property type="match status" value="1"/>
</dbReference>
<dbReference type="GO" id="GO:0034599">
    <property type="term" value="P:cellular response to oxidative stress"/>
    <property type="evidence" value="ECO:0007669"/>
    <property type="project" value="TreeGrafter"/>
</dbReference>
<dbReference type="InterPro" id="IPR013766">
    <property type="entry name" value="Thioredoxin_domain"/>
</dbReference>
<evidence type="ECO:0000256" key="12">
    <source>
        <dbReference type="SAM" id="SignalP"/>
    </source>
</evidence>
<evidence type="ECO:0000256" key="2">
    <source>
        <dbReference type="ARBA" id="ARBA00013017"/>
    </source>
</evidence>
<dbReference type="GO" id="GO:0008379">
    <property type="term" value="F:thioredoxin peroxidase activity"/>
    <property type="evidence" value="ECO:0007669"/>
    <property type="project" value="TreeGrafter"/>
</dbReference>
<dbReference type="RefSeq" id="WP_096056503.1">
    <property type="nucleotide sequence ID" value="NZ_CP023344.1"/>
</dbReference>
<dbReference type="KEGG" id="vbh:CMV30_13340"/>
<dbReference type="OrthoDB" id="9809746at2"/>
<evidence type="ECO:0000256" key="1">
    <source>
        <dbReference type="ARBA" id="ARBA00003330"/>
    </source>
</evidence>
<keyword evidence="12" id="KW-0732">Signal</keyword>
<keyword evidence="4" id="KW-0049">Antioxidant</keyword>
<gene>
    <name evidence="14" type="ORF">CMV30_13340</name>
</gene>
<dbReference type="InterPro" id="IPR050924">
    <property type="entry name" value="Peroxiredoxin_BCP/PrxQ"/>
</dbReference>
<feature type="domain" description="Thioredoxin" evidence="13">
    <location>
        <begin position="30"/>
        <end position="203"/>
    </location>
</feature>
<proteinExistence type="inferred from homology"/>
<evidence type="ECO:0000313" key="14">
    <source>
        <dbReference type="EMBL" id="ATC64872.1"/>
    </source>
</evidence>
<dbReference type="EC" id="1.11.1.24" evidence="2"/>
<evidence type="ECO:0000259" key="13">
    <source>
        <dbReference type="PROSITE" id="PS51352"/>
    </source>
</evidence>
<dbReference type="GO" id="GO:0045454">
    <property type="term" value="P:cell redox homeostasis"/>
    <property type="evidence" value="ECO:0007669"/>
    <property type="project" value="TreeGrafter"/>
</dbReference>
<evidence type="ECO:0000256" key="8">
    <source>
        <dbReference type="ARBA" id="ARBA00032824"/>
    </source>
</evidence>
<comment type="function">
    <text evidence="1">Thiol-specific peroxidase that catalyzes the reduction of hydrogen peroxide and organic hydroperoxides to water and alcohols, respectively. Plays a role in cell protection against oxidative stress by detoxifying peroxides and as sensor of hydrogen peroxide-mediated signaling events.</text>
</comment>
<dbReference type="PANTHER" id="PTHR42801">
    <property type="entry name" value="THIOREDOXIN-DEPENDENT PEROXIDE REDUCTASE"/>
    <property type="match status" value="1"/>
</dbReference>
<dbReference type="Gene3D" id="3.40.30.10">
    <property type="entry name" value="Glutaredoxin"/>
    <property type="match status" value="1"/>
</dbReference>